<feature type="region of interest" description="Disordered" evidence="1">
    <location>
        <begin position="1"/>
        <end position="51"/>
    </location>
</feature>
<dbReference type="RefSeq" id="WP_305997966.1">
    <property type="nucleotide sequence ID" value="NZ_JASNFN010000001.1"/>
</dbReference>
<evidence type="ECO:0000256" key="1">
    <source>
        <dbReference type="SAM" id="MobiDB-lite"/>
    </source>
</evidence>
<feature type="compositionally biased region" description="Low complexity" evidence="1">
    <location>
        <begin position="42"/>
        <end position="51"/>
    </location>
</feature>
<keyword evidence="3" id="KW-1185">Reference proteome</keyword>
<feature type="compositionally biased region" description="Basic and acidic residues" evidence="1">
    <location>
        <begin position="29"/>
        <end position="41"/>
    </location>
</feature>
<protein>
    <submittedName>
        <fullName evidence="2">Uncharacterized protein</fullName>
    </submittedName>
</protein>
<organism evidence="2 3">
    <name type="scientific">Blastococcus carthaginiensis</name>
    <dbReference type="NCBI Taxonomy" id="3050034"/>
    <lineage>
        <taxon>Bacteria</taxon>
        <taxon>Bacillati</taxon>
        <taxon>Actinomycetota</taxon>
        <taxon>Actinomycetes</taxon>
        <taxon>Geodermatophilales</taxon>
        <taxon>Geodermatophilaceae</taxon>
        <taxon>Blastococcus</taxon>
    </lineage>
</organism>
<comment type="caution">
    <text evidence="2">The sequence shown here is derived from an EMBL/GenBank/DDBJ whole genome shotgun (WGS) entry which is preliminary data.</text>
</comment>
<feature type="compositionally biased region" description="Basic and acidic residues" evidence="1">
    <location>
        <begin position="1"/>
        <end position="16"/>
    </location>
</feature>
<evidence type="ECO:0000313" key="2">
    <source>
        <dbReference type="EMBL" id="MDP5181198.1"/>
    </source>
</evidence>
<name>A0ABT9I6M8_9ACTN</name>
<dbReference type="Proteomes" id="UP001233673">
    <property type="component" value="Unassembled WGS sequence"/>
</dbReference>
<evidence type="ECO:0000313" key="3">
    <source>
        <dbReference type="Proteomes" id="UP001233673"/>
    </source>
</evidence>
<accession>A0ABT9I6M8</accession>
<proteinExistence type="predicted"/>
<reference evidence="3" key="1">
    <citation type="submission" date="2023-05" db="EMBL/GenBank/DDBJ databases">
        <title>Draft genome of Pseudofrankia sp. BMG5.37.</title>
        <authorList>
            <person name="Gtari M."/>
            <person name="Ghodhbane F."/>
            <person name="Sbissi I."/>
        </authorList>
    </citation>
    <scope>NUCLEOTIDE SEQUENCE [LARGE SCALE GENOMIC DNA]</scope>
    <source>
        <strain evidence="3">BMG 814</strain>
    </source>
</reference>
<gene>
    <name evidence="2" type="ORF">QOZ88_00960</name>
</gene>
<sequence length="51" mass="5242">MSESHRTPRSAERAEGDPAGEQPGSGRTPHPEEPAEGRADTADGGADTPDT</sequence>
<dbReference type="EMBL" id="JASNFN010000001">
    <property type="protein sequence ID" value="MDP5181198.1"/>
    <property type="molecule type" value="Genomic_DNA"/>
</dbReference>